<dbReference type="InterPro" id="IPR047109">
    <property type="entry name" value="CAD-like"/>
</dbReference>
<comment type="similarity">
    <text evidence="5">Belongs to the zinc-containing alcohol dehydrogenase family.</text>
</comment>
<dbReference type="InterPro" id="IPR013149">
    <property type="entry name" value="ADH-like_C"/>
</dbReference>
<evidence type="ECO:0000256" key="1">
    <source>
        <dbReference type="ARBA" id="ARBA00001947"/>
    </source>
</evidence>
<keyword evidence="4" id="KW-0560">Oxidoreductase</keyword>
<reference evidence="7 8" key="1">
    <citation type="submission" date="2024-07" db="EMBL/GenBank/DDBJ databases">
        <title>Section-level genome sequencing and comparative genomics of Aspergillus sections Usti and Cavernicolus.</title>
        <authorList>
            <consortium name="Lawrence Berkeley National Laboratory"/>
            <person name="Nybo J.L."/>
            <person name="Vesth T.C."/>
            <person name="Theobald S."/>
            <person name="Frisvad J.C."/>
            <person name="Larsen T.O."/>
            <person name="Kjaerboelling I."/>
            <person name="Rothschild-Mancinelli K."/>
            <person name="Lyhne E.K."/>
            <person name="Kogle M.E."/>
            <person name="Barry K."/>
            <person name="Clum A."/>
            <person name="Na H."/>
            <person name="Ledsgaard L."/>
            <person name="Lin J."/>
            <person name="Lipzen A."/>
            <person name="Kuo A."/>
            <person name="Riley R."/>
            <person name="Mondo S."/>
            <person name="LaButti K."/>
            <person name="Haridas S."/>
            <person name="Pangalinan J."/>
            <person name="Salamov A.A."/>
            <person name="Simmons B.A."/>
            <person name="Magnuson J.K."/>
            <person name="Chen J."/>
            <person name="Drula E."/>
            <person name="Henrissat B."/>
            <person name="Wiebenga A."/>
            <person name="Lubbers R.J."/>
            <person name="Gomes A.C."/>
            <person name="Makela M.R."/>
            <person name="Stajich J."/>
            <person name="Grigoriev I.V."/>
            <person name="Mortensen U.H."/>
            <person name="De vries R.P."/>
            <person name="Baker S.E."/>
            <person name="Andersen M.R."/>
        </authorList>
    </citation>
    <scope>NUCLEOTIDE SEQUENCE [LARGE SCALE GENOMIC DNA]</scope>
    <source>
        <strain evidence="7 8">CBS 600.67</strain>
    </source>
</reference>
<evidence type="ECO:0000313" key="8">
    <source>
        <dbReference type="Proteomes" id="UP001610335"/>
    </source>
</evidence>
<dbReference type="SUPFAM" id="SSF51735">
    <property type="entry name" value="NAD(P)-binding Rossmann-fold domains"/>
    <property type="match status" value="1"/>
</dbReference>
<comment type="caution">
    <text evidence="7">The sequence shown here is derived from an EMBL/GenBank/DDBJ whole genome shotgun (WGS) entry which is preliminary data.</text>
</comment>
<dbReference type="Pfam" id="PF08240">
    <property type="entry name" value="ADH_N"/>
    <property type="match status" value="1"/>
</dbReference>
<keyword evidence="8" id="KW-1185">Reference proteome</keyword>
<dbReference type="InterPro" id="IPR011032">
    <property type="entry name" value="GroES-like_sf"/>
</dbReference>
<dbReference type="PROSITE" id="PS00059">
    <property type="entry name" value="ADH_ZINC"/>
    <property type="match status" value="1"/>
</dbReference>
<dbReference type="CDD" id="cd05283">
    <property type="entry name" value="CAD1"/>
    <property type="match status" value="1"/>
</dbReference>
<dbReference type="InterPro" id="IPR013154">
    <property type="entry name" value="ADH-like_N"/>
</dbReference>
<evidence type="ECO:0000256" key="4">
    <source>
        <dbReference type="ARBA" id="ARBA00023002"/>
    </source>
</evidence>
<gene>
    <name evidence="7" type="ORF">BDW59DRAFT_171856</name>
</gene>
<dbReference type="Gene3D" id="3.40.50.720">
    <property type="entry name" value="NAD(P)-binding Rossmann-like Domain"/>
    <property type="match status" value="1"/>
</dbReference>
<dbReference type="InterPro" id="IPR002328">
    <property type="entry name" value="ADH_Zn_CS"/>
</dbReference>
<evidence type="ECO:0000313" key="7">
    <source>
        <dbReference type="EMBL" id="KAL2826476.1"/>
    </source>
</evidence>
<keyword evidence="3 5" id="KW-0862">Zinc</keyword>
<keyword evidence="2 5" id="KW-0479">Metal-binding</keyword>
<protein>
    <recommendedName>
        <fullName evidence="6">Enoyl reductase (ER) domain-containing protein</fullName>
    </recommendedName>
</protein>
<evidence type="ECO:0000259" key="6">
    <source>
        <dbReference type="SMART" id="SM00829"/>
    </source>
</evidence>
<dbReference type="SMART" id="SM00829">
    <property type="entry name" value="PKS_ER"/>
    <property type="match status" value="1"/>
</dbReference>
<dbReference type="Gene3D" id="3.90.180.10">
    <property type="entry name" value="Medium-chain alcohol dehydrogenases, catalytic domain"/>
    <property type="match status" value="1"/>
</dbReference>
<dbReference type="PANTHER" id="PTHR42683">
    <property type="entry name" value="ALDEHYDE REDUCTASE"/>
    <property type="match status" value="1"/>
</dbReference>
<sequence>MAEQTPTPKFQGWLSHTPASAEGNMIWGSFEPKLWEADDIDIRITHCGGETPYPCCVGHEIIGHAVRVGENVKKIHVGDRVGVGPQARSCLKAECAECSSGREVYCAAQVGTYGCVYPDGKGKSYGGYGDYNRTHQRFVVRIPYGLASEDAAPMLCAGITVFWPLKRYGCGGGGKKIGVVGVGGLGHFAVLFAKAMGAEEVVGISRSASKKQEVLELGATRYIASSDEGWAEENARSLDLVICTVSGSRMPLDDYLKLLKVGGTFVQVGAPDNGDLPRVNAFALIFNNVNLAGSAAGSPHEIEEMLQFAVDHNVKARVQVRPLSEANQVIKDMEAGKARYRYVLENTKHL</sequence>
<dbReference type="InterPro" id="IPR020843">
    <property type="entry name" value="ER"/>
</dbReference>
<evidence type="ECO:0000256" key="3">
    <source>
        <dbReference type="ARBA" id="ARBA00022833"/>
    </source>
</evidence>
<evidence type="ECO:0000256" key="5">
    <source>
        <dbReference type="RuleBase" id="RU361277"/>
    </source>
</evidence>
<organism evidence="7 8">
    <name type="scientific">Aspergillus cavernicola</name>
    <dbReference type="NCBI Taxonomy" id="176166"/>
    <lineage>
        <taxon>Eukaryota</taxon>
        <taxon>Fungi</taxon>
        <taxon>Dikarya</taxon>
        <taxon>Ascomycota</taxon>
        <taxon>Pezizomycotina</taxon>
        <taxon>Eurotiomycetes</taxon>
        <taxon>Eurotiomycetidae</taxon>
        <taxon>Eurotiales</taxon>
        <taxon>Aspergillaceae</taxon>
        <taxon>Aspergillus</taxon>
        <taxon>Aspergillus subgen. Nidulantes</taxon>
    </lineage>
</organism>
<dbReference type="InterPro" id="IPR036291">
    <property type="entry name" value="NAD(P)-bd_dom_sf"/>
</dbReference>
<evidence type="ECO:0000256" key="2">
    <source>
        <dbReference type="ARBA" id="ARBA00022723"/>
    </source>
</evidence>
<proteinExistence type="inferred from homology"/>
<accession>A0ABR4IFD8</accession>
<dbReference type="Pfam" id="PF00107">
    <property type="entry name" value="ADH_zinc_N"/>
    <property type="match status" value="1"/>
</dbReference>
<name>A0ABR4IFD8_9EURO</name>
<dbReference type="Proteomes" id="UP001610335">
    <property type="component" value="Unassembled WGS sequence"/>
</dbReference>
<feature type="domain" description="Enoyl reductase (ER)" evidence="6">
    <location>
        <begin position="23"/>
        <end position="344"/>
    </location>
</feature>
<dbReference type="SUPFAM" id="SSF50129">
    <property type="entry name" value="GroES-like"/>
    <property type="match status" value="1"/>
</dbReference>
<dbReference type="EMBL" id="JBFXLS010000030">
    <property type="protein sequence ID" value="KAL2826476.1"/>
    <property type="molecule type" value="Genomic_DNA"/>
</dbReference>
<comment type="cofactor">
    <cofactor evidence="1 5">
        <name>Zn(2+)</name>
        <dbReference type="ChEBI" id="CHEBI:29105"/>
    </cofactor>
</comment>